<dbReference type="NCBIfam" id="TIGR00621">
    <property type="entry name" value="ssb"/>
    <property type="match status" value="1"/>
</dbReference>
<evidence type="ECO:0000256" key="2">
    <source>
        <dbReference type="HAMAP-Rule" id="MF_00984"/>
    </source>
</evidence>
<gene>
    <name evidence="4" type="ORF">UU65_C0002G0110</name>
</gene>
<dbReference type="CDD" id="cd04496">
    <property type="entry name" value="SSB_OBF"/>
    <property type="match status" value="1"/>
</dbReference>
<dbReference type="PANTHER" id="PTHR10302:SF27">
    <property type="entry name" value="SINGLE-STRANDED DNA-BINDING PROTEIN"/>
    <property type="match status" value="1"/>
</dbReference>
<dbReference type="Pfam" id="PF00436">
    <property type="entry name" value="SSB"/>
    <property type="match status" value="1"/>
</dbReference>
<protein>
    <recommendedName>
        <fullName evidence="2 3">Single-stranded DNA-binding protein</fullName>
        <shortName evidence="2">SSB</shortName>
    </recommendedName>
</protein>
<dbReference type="PROSITE" id="PS50935">
    <property type="entry name" value="SSB"/>
    <property type="match status" value="1"/>
</dbReference>
<name>A0A0G0WB84_UNCC2</name>
<dbReference type="EMBL" id="LCBL01000002">
    <property type="protein sequence ID" value="KKS09332.1"/>
    <property type="molecule type" value="Genomic_DNA"/>
</dbReference>
<evidence type="ECO:0000313" key="5">
    <source>
        <dbReference type="Proteomes" id="UP000033869"/>
    </source>
</evidence>
<keyword evidence="1 2" id="KW-0238">DNA-binding</keyword>
<dbReference type="GO" id="GO:0009295">
    <property type="term" value="C:nucleoid"/>
    <property type="evidence" value="ECO:0007669"/>
    <property type="project" value="TreeGrafter"/>
</dbReference>
<dbReference type="InterPro" id="IPR012340">
    <property type="entry name" value="NA-bd_OB-fold"/>
</dbReference>
<proteinExistence type="inferred from homology"/>
<reference evidence="4 5" key="1">
    <citation type="journal article" date="2015" name="Nature">
        <title>rRNA introns, odd ribosomes, and small enigmatic genomes across a large radiation of phyla.</title>
        <authorList>
            <person name="Brown C.T."/>
            <person name="Hug L.A."/>
            <person name="Thomas B.C."/>
            <person name="Sharon I."/>
            <person name="Castelle C.J."/>
            <person name="Singh A."/>
            <person name="Wilkins M.J."/>
            <person name="Williams K.H."/>
            <person name="Banfield J.F."/>
        </authorList>
    </citation>
    <scope>NUCLEOTIDE SEQUENCE [LARGE SCALE GENOMIC DNA]</scope>
</reference>
<evidence type="ECO:0000256" key="1">
    <source>
        <dbReference type="ARBA" id="ARBA00023125"/>
    </source>
</evidence>
<comment type="subunit">
    <text evidence="2">Homotetramer.</text>
</comment>
<dbReference type="PANTHER" id="PTHR10302">
    <property type="entry name" value="SINGLE-STRANDED DNA-BINDING PROTEIN"/>
    <property type="match status" value="1"/>
</dbReference>
<dbReference type="Proteomes" id="UP000033869">
    <property type="component" value="Unassembled WGS sequence"/>
</dbReference>
<dbReference type="GO" id="GO:0006260">
    <property type="term" value="P:DNA replication"/>
    <property type="evidence" value="ECO:0007669"/>
    <property type="project" value="InterPro"/>
</dbReference>
<dbReference type="InterPro" id="IPR011344">
    <property type="entry name" value="ssDNA-bd"/>
</dbReference>
<dbReference type="PATRIC" id="fig|1618344.3.peg.442"/>
<dbReference type="GO" id="GO:0003697">
    <property type="term" value="F:single-stranded DNA binding"/>
    <property type="evidence" value="ECO:0007669"/>
    <property type="project" value="UniProtKB-UniRule"/>
</dbReference>
<dbReference type="SUPFAM" id="SSF50249">
    <property type="entry name" value="Nucleic acid-binding proteins"/>
    <property type="match status" value="1"/>
</dbReference>
<dbReference type="InterPro" id="IPR000424">
    <property type="entry name" value="Primosome_PriB/ssb"/>
</dbReference>
<evidence type="ECO:0000313" key="4">
    <source>
        <dbReference type="EMBL" id="KKS09332.1"/>
    </source>
</evidence>
<dbReference type="Gene3D" id="2.40.50.140">
    <property type="entry name" value="Nucleic acid-binding proteins"/>
    <property type="match status" value="1"/>
</dbReference>
<comment type="caution">
    <text evidence="4">The sequence shown here is derived from an EMBL/GenBank/DDBJ whole genome shotgun (WGS) entry which is preliminary data.</text>
</comment>
<dbReference type="AlphaFoldDB" id="A0A0G0WB84"/>
<comment type="caution">
    <text evidence="2">Lacks conserved residue(s) required for the propagation of feature annotation.</text>
</comment>
<accession>A0A0G0WB84</accession>
<evidence type="ECO:0000256" key="3">
    <source>
        <dbReference type="PIRNR" id="PIRNR002070"/>
    </source>
</evidence>
<dbReference type="HAMAP" id="MF_00984">
    <property type="entry name" value="SSB"/>
    <property type="match status" value="1"/>
</dbReference>
<dbReference type="PIRSF" id="PIRSF002070">
    <property type="entry name" value="SSB"/>
    <property type="match status" value="1"/>
</dbReference>
<organism evidence="4 5">
    <name type="scientific">candidate division CPR2 bacterium GW2011_GWC1_41_48</name>
    <dbReference type="NCBI Taxonomy" id="1618344"/>
    <lineage>
        <taxon>Bacteria</taxon>
        <taxon>Bacteria division CPR2</taxon>
    </lineage>
</organism>
<sequence length="139" mass="15570">MRDFQQAIVLGNLTRDPELRYTPSGQPVASLSVATNRSWVDAAGEKKDAVEYHDIVVWGKMAELTSQYLTKGRKVLVVGRLQTRTWEGQDGSKRQKTEIVATDINFVDRPKEGFQAKEAEGKMAEAQTEGEINIDDIPF</sequence>